<dbReference type="SMART" id="SM00922">
    <property type="entry name" value="MR_MLE"/>
    <property type="match status" value="1"/>
</dbReference>
<dbReference type="EC" id="4.2.1.6" evidence="5"/>
<dbReference type="SUPFAM" id="SSF54826">
    <property type="entry name" value="Enolase N-terminal domain-like"/>
    <property type="match status" value="1"/>
</dbReference>
<keyword evidence="1" id="KW-0479">Metal-binding</keyword>
<dbReference type="NCBIfam" id="NF010624">
    <property type="entry name" value="PRK14017.1"/>
    <property type="match status" value="1"/>
</dbReference>
<dbReference type="Pfam" id="PF13378">
    <property type="entry name" value="MR_MLE_C"/>
    <property type="match status" value="1"/>
</dbReference>
<dbReference type="GO" id="GO:0008869">
    <property type="term" value="F:galactonate dehydratase activity"/>
    <property type="evidence" value="ECO:0007669"/>
    <property type="project" value="UniProtKB-EC"/>
</dbReference>
<dbReference type="SFLD" id="SFLDF00003">
    <property type="entry name" value="D-galactonate_dehydratase"/>
    <property type="match status" value="1"/>
</dbReference>
<dbReference type="RefSeq" id="WP_310898526.1">
    <property type="nucleotide sequence ID" value="NZ_JAMQOS010000001.1"/>
</dbReference>
<keyword evidence="6" id="KW-1185">Reference proteome</keyword>
<dbReference type="InterPro" id="IPR029065">
    <property type="entry name" value="Enolase_C-like"/>
</dbReference>
<dbReference type="InterPro" id="IPR034593">
    <property type="entry name" value="DgoD-like"/>
</dbReference>
<protein>
    <submittedName>
        <fullName evidence="5">Galactonate dehydratase</fullName>
        <ecNumber evidence="5">4.2.1.6</ecNumber>
    </submittedName>
</protein>
<dbReference type="InterPro" id="IPR013341">
    <property type="entry name" value="Mandelate_racemase_N_dom"/>
</dbReference>
<name>A0ABU2FIU4_9EURY</name>
<evidence type="ECO:0000259" key="4">
    <source>
        <dbReference type="SMART" id="SM00922"/>
    </source>
</evidence>
<feature type="domain" description="Mandelate racemase/muconate lactonizing enzyme C-terminal" evidence="4">
    <location>
        <begin position="127"/>
        <end position="232"/>
    </location>
</feature>
<dbReference type="Gene3D" id="3.30.390.10">
    <property type="entry name" value="Enolase-like, N-terminal domain"/>
    <property type="match status" value="1"/>
</dbReference>
<keyword evidence="2" id="KW-0460">Magnesium</keyword>
<sequence>MTTITNYELFEVPPRWLFLRLETSDGVVGWGEPVVEGRAHTVRGAVEELIETYLLGEDPTRIEDHWQAMYRGGFYRGGPVLMSAIAGIDQALWDIKGKQFGAPVYELLGGPVRDRVRIYQWVGGDRPADVGEAAAAKVDAGFTALKMNATAELRRVDTPEAVAEAVERLGEVRERVGPAVDIGVDFHGRVSKPMAKRLASALEPHEPFFIEEPVLPGHNDALPEIAARTSTPIATGERMYSRWDFKQIFENGAVDVIQPDLSHAGGITEVKKIAAMAEAYDVAMAPHCPLGPIALASCLQVDAVAPNALIQEQSLDIHYNEGNDVLDYLVDPSVFDYDEGFVELPDGPGLGVEIDADYVRERAEQAVDWHNPVWRHDDGSVAEW</sequence>
<gene>
    <name evidence="5" type="primary">dgoD</name>
    <name evidence="5" type="ORF">NDI86_01005</name>
</gene>
<reference evidence="5 6" key="1">
    <citation type="submission" date="2022-06" db="EMBL/GenBank/DDBJ databases">
        <title>Halomicroarcula sp. a new haloarchaeum isolate from saline soil.</title>
        <authorList>
            <person name="Strakova D."/>
            <person name="Galisteo C."/>
            <person name="Sanchez-Porro C."/>
            <person name="Ventosa A."/>
        </authorList>
    </citation>
    <scope>NUCLEOTIDE SEQUENCE [LARGE SCALE GENOMIC DNA]</scope>
    <source>
        <strain evidence="5 6">S3CR25-11</strain>
    </source>
</reference>
<accession>A0ABU2FIU4</accession>
<dbReference type="SUPFAM" id="SSF51604">
    <property type="entry name" value="Enolase C-terminal domain-like"/>
    <property type="match status" value="1"/>
</dbReference>
<dbReference type="InterPro" id="IPR023592">
    <property type="entry name" value="Galactonate_deHydtase"/>
</dbReference>
<organism evidence="5 6">
    <name type="scientific">Haloarcula onubensis</name>
    <dbReference type="NCBI Taxonomy" id="2950539"/>
    <lineage>
        <taxon>Archaea</taxon>
        <taxon>Methanobacteriati</taxon>
        <taxon>Methanobacteriota</taxon>
        <taxon>Stenosarchaea group</taxon>
        <taxon>Halobacteria</taxon>
        <taxon>Halobacteriales</taxon>
        <taxon>Haloarculaceae</taxon>
        <taxon>Haloarcula</taxon>
    </lineage>
</organism>
<dbReference type="Proteomes" id="UP001268864">
    <property type="component" value="Unassembled WGS sequence"/>
</dbReference>
<dbReference type="InterPro" id="IPR013342">
    <property type="entry name" value="Mandelate_racemase_C"/>
</dbReference>
<dbReference type="PANTHER" id="PTHR48080:SF2">
    <property type="entry name" value="D-GALACTONATE DEHYDRATASE"/>
    <property type="match status" value="1"/>
</dbReference>
<dbReference type="Pfam" id="PF02746">
    <property type="entry name" value="MR_MLE_N"/>
    <property type="match status" value="1"/>
</dbReference>
<evidence type="ECO:0000256" key="2">
    <source>
        <dbReference type="ARBA" id="ARBA00022842"/>
    </source>
</evidence>
<keyword evidence="3 5" id="KW-0456">Lyase</keyword>
<dbReference type="InterPro" id="IPR018110">
    <property type="entry name" value="Mandel_Rmase/mucon_lact_enz_CS"/>
</dbReference>
<proteinExistence type="predicted"/>
<evidence type="ECO:0000256" key="1">
    <source>
        <dbReference type="ARBA" id="ARBA00022723"/>
    </source>
</evidence>
<dbReference type="SFLD" id="SFLDS00001">
    <property type="entry name" value="Enolase"/>
    <property type="match status" value="1"/>
</dbReference>
<dbReference type="InterPro" id="IPR036849">
    <property type="entry name" value="Enolase-like_C_sf"/>
</dbReference>
<dbReference type="CDD" id="cd03325">
    <property type="entry name" value="D-galactonate_dehydratase"/>
    <property type="match status" value="1"/>
</dbReference>
<evidence type="ECO:0000256" key="3">
    <source>
        <dbReference type="ARBA" id="ARBA00023239"/>
    </source>
</evidence>
<dbReference type="Gene3D" id="3.20.20.120">
    <property type="entry name" value="Enolase-like C-terminal domain"/>
    <property type="match status" value="1"/>
</dbReference>
<comment type="caution">
    <text evidence="5">The sequence shown here is derived from an EMBL/GenBank/DDBJ whole genome shotgun (WGS) entry which is preliminary data.</text>
</comment>
<dbReference type="SFLD" id="SFLDG00179">
    <property type="entry name" value="mandelate_racemase"/>
    <property type="match status" value="1"/>
</dbReference>
<dbReference type="EMBL" id="JAMQOS010000001">
    <property type="protein sequence ID" value="MDS0280680.1"/>
    <property type="molecule type" value="Genomic_DNA"/>
</dbReference>
<dbReference type="PANTHER" id="PTHR48080">
    <property type="entry name" value="D-GALACTONATE DEHYDRATASE-RELATED"/>
    <property type="match status" value="1"/>
</dbReference>
<dbReference type="InterPro" id="IPR029017">
    <property type="entry name" value="Enolase-like_N"/>
</dbReference>
<dbReference type="PROSITE" id="PS00908">
    <property type="entry name" value="MR_MLE_1"/>
    <property type="match status" value="1"/>
</dbReference>
<evidence type="ECO:0000313" key="5">
    <source>
        <dbReference type="EMBL" id="MDS0280680.1"/>
    </source>
</evidence>
<dbReference type="PROSITE" id="PS00909">
    <property type="entry name" value="MR_MLE_2"/>
    <property type="match status" value="1"/>
</dbReference>
<evidence type="ECO:0000313" key="6">
    <source>
        <dbReference type="Proteomes" id="UP001268864"/>
    </source>
</evidence>